<dbReference type="OrthoDB" id="634311at2"/>
<dbReference type="Proteomes" id="UP000309561">
    <property type="component" value="Unassembled WGS sequence"/>
</dbReference>
<dbReference type="RefSeq" id="WP_137014388.1">
    <property type="nucleotide sequence ID" value="NZ_SZPX01000006.1"/>
</dbReference>
<dbReference type="AlphaFoldDB" id="A0A4U2Z4H5"/>
<evidence type="ECO:0000313" key="2">
    <source>
        <dbReference type="Proteomes" id="UP000309561"/>
    </source>
</evidence>
<comment type="caution">
    <text evidence="1">The sequence shown here is derived from an EMBL/GenBank/DDBJ whole genome shotgun (WGS) entry which is preliminary data.</text>
</comment>
<gene>
    <name evidence="1" type="ORF">FCU45_08795</name>
</gene>
<dbReference type="EMBL" id="SZPX01000006">
    <property type="protein sequence ID" value="TKI69048.1"/>
    <property type="molecule type" value="Genomic_DNA"/>
</dbReference>
<proteinExistence type="predicted"/>
<evidence type="ECO:0000313" key="1">
    <source>
        <dbReference type="EMBL" id="TKI69048.1"/>
    </source>
</evidence>
<sequence length="208" mass="24826">MKNKKINLTQLLNKRELYHILIEYVNAADILYKNTTSDKISAPFIYLIRHSIEIGLKSTILYLCEKSDSNSMCTEEKLHGHKLSRLYNCFNQHWQTIAKKYDLKNQGETLKDITNNTDKYYKELKELIDFFDEYDEESTLFRYGNKKPIEIEQKYSFLESEYSGTVALIDVDKFIEKYKNSMLVFKYLEDALTDFFEYINDVDFQKEL</sequence>
<reference evidence="1 2" key="1">
    <citation type="submission" date="2019-04" db="EMBL/GenBank/DDBJ databases">
        <title>Sulfurimonas crateris sp. nov. a facultative anaerobic sulfur-oxidizing chemolithautotrophic bacterium isolated from a terrestrial mud vulcano.</title>
        <authorList>
            <person name="Ratnikova N.M."/>
            <person name="Slobodkin A.I."/>
            <person name="Merkel A.Y."/>
            <person name="Novikov A."/>
            <person name="Bonch-Osmolovskaya E.A."/>
            <person name="Slobodkina G.B."/>
        </authorList>
    </citation>
    <scope>NUCLEOTIDE SEQUENCE [LARGE SCALE GENOMIC DNA]</scope>
    <source>
        <strain evidence="1 2">SN118</strain>
    </source>
</reference>
<name>A0A4U2Z4H5_9BACT</name>
<protein>
    <recommendedName>
        <fullName evidence="3">HEPN domain-containing protein</fullName>
    </recommendedName>
</protein>
<keyword evidence="2" id="KW-1185">Reference proteome</keyword>
<accession>A0A4U2Z4H5</accession>
<organism evidence="1 2">
    <name type="scientific">Sulfurimonas crateris</name>
    <dbReference type="NCBI Taxonomy" id="2574727"/>
    <lineage>
        <taxon>Bacteria</taxon>
        <taxon>Pseudomonadati</taxon>
        <taxon>Campylobacterota</taxon>
        <taxon>Epsilonproteobacteria</taxon>
        <taxon>Campylobacterales</taxon>
        <taxon>Sulfurimonadaceae</taxon>
        <taxon>Sulfurimonas</taxon>
    </lineage>
</organism>
<evidence type="ECO:0008006" key="3">
    <source>
        <dbReference type="Google" id="ProtNLM"/>
    </source>
</evidence>